<protein>
    <recommendedName>
        <fullName evidence="1">Methyltransferase type 11 domain-containing protein</fullName>
    </recommendedName>
</protein>
<evidence type="ECO:0000313" key="3">
    <source>
        <dbReference type="Proteomes" id="UP001583193"/>
    </source>
</evidence>
<proteinExistence type="predicted"/>
<dbReference type="SUPFAM" id="SSF53335">
    <property type="entry name" value="S-adenosyl-L-methionine-dependent methyltransferases"/>
    <property type="match status" value="1"/>
</dbReference>
<keyword evidence="3" id="KW-1185">Reference proteome</keyword>
<dbReference type="InterPro" id="IPR013216">
    <property type="entry name" value="Methyltransf_11"/>
</dbReference>
<accession>A0ABR3YD36</accession>
<name>A0ABR3YD36_9EURO</name>
<dbReference type="Pfam" id="PF08241">
    <property type="entry name" value="Methyltransf_11"/>
    <property type="match status" value="1"/>
</dbReference>
<gene>
    <name evidence="2" type="ORF">Plec18167_001402</name>
</gene>
<dbReference type="InterPro" id="IPR029063">
    <property type="entry name" value="SAM-dependent_MTases_sf"/>
</dbReference>
<dbReference type="PANTHER" id="PTHR45277">
    <property type="entry name" value="EXPRESSED PROTEIN"/>
    <property type="match status" value="1"/>
</dbReference>
<feature type="domain" description="Methyltransferase type 11" evidence="1">
    <location>
        <begin position="165"/>
        <end position="224"/>
    </location>
</feature>
<dbReference type="CDD" id="cd02440">
    <property type="entry name" value="AdoMet_MTases"/>
    <property type="match status" value="1"/>
</dbReference>
<reference evidence="2 3" key="1">
    <citation type="journal article" date="2024" name="IMA Fungus">
        <title>IMA Genome - F19 : A genome assembly and annotation guide to empower mycologists, including annotated draft genome sequences of Ceratocystis pirilliformis, Diaporthe australafricana, Fusarium ophioides, Paecilomyces lecythidis, and Sporothrix stenoceras.</title>
        <authorList>
            <person name="Aylward J."/>
            <person name="Wilson A.M."/>
            <person name="Visagie C.M."/>
            <person name="Spraker J."/>
            <person name="Barnes I."/>
            <person name="Buitendag C."/>
            <person name="Ceriani C."/>
            <person name="Del Mar Angel L."/>
            <person name="du Plessis D."/>
            <person name="Fuchs T."/>
            <person name="Gasser K."/>
            <person name="Kramer D."/>
            <person name="Li W."/>
            <person name="Munsamy K."/>
            <person name="Piso A."/>
            <person name="Price J.L."/>
            <person name="Sonnekus B."/>
            <person name="Thomas C."/>
            <person name="van der Nest A."/>
            <person name="van Dijk A."/>
            <person name="van Heerden A."/>
            <person name="van Vuuren N."/>
            <person name="Yilmaz N."/>
            <person name="Duong T.A."/>
            <person name="van der Merwe N.A."/>
            <person name="Wingfield M.J."/>
            <person name="Wingfield B.D."/>
        </authorList>
    </citation>
    <scope>NUCLEOTIDE SEQUENCE [LARGE SCALE GENOMIC DNA]</scope>
    <source>
        <strain evidence="2 3">CMW 18167</strain>
    </source>
</reference>
<dbReference type="PANTHER" id="PTHR45277:SF1">
    <property type="entry name" value="EXPRESSED PROTEIN"/>
    <property type="match status" value="1"/>
</dbReference>
<organism evidence="2 3">
    <name type="scientific">Paecilomyces lecythidis</name>
    <dbReference type="NCBI Taxonomy" id="3004212"/>
    <lineage>
        <taxon>Eukaryota</taxon>
        <taxon>Fungi</taxon>
        <taxon>Dikarya</taxon>
        <taxon>Ascomycota</taxon>
        <taxon>Pezizomycotina</taxon>
        <taxon>Eurotiomycetes</taxon>
        <taxon>Eurotiomycetidae</taxon>
        <taxon>Eurotiales</taxon>
        <taxon>Thermoascaceae</taxon>
        <taxon>Paecilomyces</taxon>
    </lineage>
</organism>
<dbReference type="Gene3D" id="3.40.50.150">
    <property type="entry name" value="Vaccinia Virus protein VP39"/>
    <property type="match status" value="1"/>
</dbReference>
<comment type="caution">
    <text evidence="2">The sequence shown here is derived from an EMBL/GenBank/DDBJ whole genome shotgun (WGS) entry which is preliminary data.</text>
</comment>
<dbReference type="Proteomes" id="UP001583193">
    <property type="component" value="Unassembled WGS sequence"/>
</dbReference>
<evidence type="ECO:0000259" key="1">
    <source>
        <dbReference type="Pfam" id="PF08241"/>
    </source>
</evidence>
<evidence type="ECO:0000313" key="2">
    <source>
        <dbReference type="EMBL" id="KAL1885905.1"/>
    </source>
</evidence>
<dbReference type="EMBL" id="JAVDPF010000002">
    <property type="protein sequence ID" value="KAL1885905.1"/>
    <property type="molecule type" value="Genomic_DNA"/>
</dbReference>
<sequence>MSIYTTPTPPPNHIAHIASNTPNRPIPHKPSYGIDSPLGLALSNVLSPLYFYASLKGKFDLWDDILEGVVDQTVGADEAADRNGDAALLSQPTLDLGCGRGLVLLKVAERKKALALAEARAQAPSQSLSAEDEKTVQPAYGVDLFITGDQTGNAPEATYDNAAALDVRDYVVLHTADFTELPFRNDSFALVTASLSIHNVGKQARNKAIKEAARVLRPGGYLVILDLWGYPGQYKAVLEDLGWTDVNCTFGGVRVMFGMWACQVLKARKP</sequence>